<name>A0A9D3YET7_DREPO</name>
<keyword evidence="2" id="KW-1185">Reference proteome</keyword>
<evidence type="ECO:0000313" key="1">
    <source>
        <dbReference type="EMBL" id="KAH3699207.1"/>
    </source>
</evidence>
<accession>A0A9D3YET7</accession>
<sequence>MLIHLTVQLARHSITIEQHSLRPLYMTGAFHWILKRTVNCSMVINHQLDSEKILFIITIADPSSLVHNKQDGKPFTFF</sequence>
<proteinExistence type="predicted"/>
<dbReference type="AlphaFoldDB" id="A0A9D3YET7"/>
<evidence type="ECO:0000313" key="2">
    <source>
        <dbReference type="Proteomes" id="UP000828390"/>
    </source>
</evidence>
<organism evidence="1 2">
    <name type="scientific">Dreissena polymorpha</name>
    <name type="common">Zebra mussel</name>
    <name type="synonym">Mytilus polymorpha</name>
    <dbReference type="NCBI Taxonomy" id="45954"/>
    <lineage>
        <taxon>Eukaryota</taxon>
        <taxon>Metazoa</taxon>
        <taxon>Spiralia</taxon>
        <taxon>Lophotrochozoa</taxon>
        <taxon>Mollusca</taxon>
        <taxon>Bivalvia</taxon>
        <taxon>Autobranchia</taxon>
        <taxon>Heteroconchia</taxon>
        <taxon>Euheterodonta</taxon>
        <taxon>Imparidentia</taxon>
        <taxon>Neoheterodontei</taxon>
        <taxon>Myida</taxon>
        <taxon>Dreissenoidea</taxon>
        <taxon>Dreissenidae</taxon>
        <taxon>Dreissena</taxon>
    </lineage>
</organism>
<comment type="caution">
    <text evidence="1">The sequence shown here is derived from an EMBL/GenBank/DDBJ whole genome shotgun (WGS) entry which is preliminary data.</text>
</comment>
<reference evidence="1" key="2">
    <citation type="submission" date="2020-11" db="EMBL/GenBank/DDBJ databases">
        <authorList>
            <person name="McCartney M.A."/>
            <person name="Auch B."/>
            <person name="Kono T."/>
            <person name="Mallez S."/>
            <person name="Becker A."/>
            <person name="Gohl D.M."/>
            <person name="Silverstein K.A.T."/>
            <person name="Koren S."/>
            <person name="Bechman K.B."/>
            <person name="Herman A."/>
            <person name="Abrahante J.E."/>
            <person name="Garbe J."/>
        </authorList>
    </citation>
    <scope>NUCLEOTIDE SEQUENCE</scope>
    <source>
        <strain evidence="1">Duluth1</strain>
        <tissue evidence="1">Whole animal</tissue>
    </source>
</reference>
<gene>
    <name evidence="1" type="ORF">DPMN_074162</name>
</gene>
<reference evidence="1" key="1">
    <citation type="journal article" date="2019" name="bioRxiv">
        <title>The Genome of the Zebra Mussel, Dreissena polymorpha: A Resource for Invasive Species Research.</title>
        <authorList>
            <person name="McCartney M.A."/>
            <person name="Auch B."/>
            <person name="Kono T."/>
            <person name="Mallez S."/>
            <person name="Zhang Y."/>
            <person name="Obille A."/>
            <person name="Becker A."/>
            <person name="Abrahante J.E."/>
            <person name="Garbe J."/>
            <person name="Badalamenti J.P."/>
            <person name="Herman A."/>
            <person name="Mangelson H."/>
            <person name="Liachko I."/>
            <person name="Sullivan S."/>
            <person name="Sone E.D."/>
            <person name="Koren S."/>
            <person name="Silverstein K.A.T."/>
            <person name="Beckman K.B."/>
            <person name="Gohl D.M."/>
        </authorList>
    </citation>
    <scope>NUCLEOTIDE SEQUENCE</scope>
    <source>
        <strain evidence="1">Duluth1</strain>
        <tissue evidence="1">Whole animal</tissue>
    </source>
</reference>
<protein>
    <submittedName>
        <fullName evidence="1">Uncharacterized protein</fullName>
    </submittedName>
</protein>
<dbReference type="EMBL" id="JAIWYP010000015">
    <property type="protein sequence ID" value="KAH3699207.1"/>
    <property type="molecule type" value="Genomic_DNA"/>
</dbReference>
<dbReference type="Proteomes" id="UP000828390">
    <property type="component" value="Unassembled WGS sequence"/>
</dbReference>